<feature type="coiled-coil region" evidence="1">
    <location>
        <begin position="8"/>
        <end position="42"/>
    </location>
</feature>
<evidence type="ECO:0008006" key="4">
    <source>
        <dbReference type="Google" id="ProtNLM"/>
    </source>
</evidence>
<evidence type="ECO:0000256" key="1">
    <source>
        <dbReference type="SAM" id="Coils"/>
    </source>
</evidence>
<feature type="non-terminal residue" evidence="2">
    <location>
        <position position="1"/>
    </location>
</feature>
<keyword evidence="1" id="KW-0175">Coiled coil</keyword>
<name>A0ABT8D088_9FLAO</name>
<gene>
    <name evidence="2" type="ORF">QW060_20130</name>
</gene>
<organism evidence="2 3">
    <name type="scientific">Paenimyroides ceti</name>
    <dbReference type="NCBI Taxonomy" id="395087"/>
    <lineage>
        <taxon>Bacteria</taxon>
        <taxon>Pseudomonadati</taxon>
        <taxon>Bacteroidota</taxon>
        <taxon>Flavobacteriia</taxon>
        <taxon>Flavobacteriales</taxon>
        <taxon>Flavobacteriaceae</taxon>
        <taxon>Paenimyroides</taxon>
    </lineage>
</organism>
<dbReference type="EMBL" id="JAUFQU010000030">
    <property type="protein sequence ID" value="MDN3709328.1"/>
    <property type="molecule type" value="Genomic_DNA"/>
</dbReference>
<sequence>STKAHTQKEELTNTLTTLETEVQNALQKMQDWLNQYNQKNNQSLNIDALHQLLTHSNEWITTEQTALQTIEEK</sequence>
<protein>
    <recommendedName>
        <fullName evidence="4">Dystrophin</fullName>
    </recommendedName>
</protein>
<evidence type="ECO:0000313" key="2">
    <source>
        <dbReference type="EMBL" id="MDN3709328.1"/>
    </source>
</evidence>
<dbReference type="Proteomes" id="UP001242368">
    <property type="component" value="Unassembled WGS sequence"/>
</dbReference>
<accession>A0ABT8D088</accession>
<dbReference type="RefSeq" id="WP_290365027.1">
    <property type="nucleotide sequence ID" value="NZ_JAUFQU010000030.1"/>
</dbReference>
<keyword evidence="3" id="KW-1185">Reference proteome</keyword>
<comment type="caution">
    <text evidence="2">The sequence shown here is derived from an EMBL/GenBank/DDBJ whole genome shotgun (WGS) entry which is preliminary data.</text>
</comment>
<proteinExistence type="predicted"/>
<reference evidence="3" key="1">
    <citation type="journal article" date="2019" name="Int. J. Syst. Evol. Microbiol.">
        <title>The Global Catalogue of Microorganisms (GCM) 10K type strain sequencing project: providing services to taxonomists for standard genome sequencing and annotation.</title>
        <authorList>
            <consortium name="The Broad Institute Genomics Platform"/>
            <consortium name="The Broad Institute Genome Sequencing Center for Infectious Disease"/>
            <person name="Wu L."/>
            <person name="Ma J."/>
        </authorList>
    </citation>
    <scope>NUCLEOTIDE SEQUENCE [LARGE SCALE GENOMIC DNA]</scope>
    <source>
        <strain evidence="3">CECT 7184</strain>
    </source>
</reference>
<evidence type="ECO:0000313" key="3">
    <source>
        <dbReference type="Proteomes" id="UP001242368"/>
    </source>
</evidence>